<comment type="function">
    <text evidence="4">Part of the outer membrane protein assembly complex, which is involved in assembly and insertion of beta-barrel proteins into the outer membrane.</text>
</comment>
<dbReference type="GO" id="GO:0051205">
    <property type="term" value="P:protein insertion into membrane"/>
    <property type="evidence" value="ECO:0007669"/>
    <property type="project" value="UniProtKB-UniRule"/>
</dbReference>
<dbReference type="SMART" id="SM00564">
    <property type="entry name" value="PQQ"/>
    <property type="match status" value="7"/>
</dbReference>
<dbReference type="Proteomes" id="UP000241074">
    <property type="component" value="Chromosome"/>
</dbReference>
<evidence type="ECO:0000256" key="2">
    <source>
        <dbReference type="ARBA" id="ARBA00023136"/>
    </source>
</evidence>
<comment type="similarity">
    <text evidence="4">Belongs to the BamB family.</text>
</comment>
<evidence type="ECO:0000313" key="8">
    <source>
        <dbReference type="Proteomes" id="UP000241074"/>
    </source>
</evidence>
<evidence type="ECO:0000259" key="6">
    <source>
        <dbReference type="Pfam" id="PF13360"/>
    </source>
</evidence>
<feature type="chain" id="PRO_5015206681" description="Outer membrane protein assembly factor BamB" evidence="5">
    <location>
        <begin position="19"/>
        <end position="384"/>
    </location>
</feature>
<proteinExistence type="inferred from homology"/>
<protein>
    <recommendedName>
        <fullName evidence="4">Outer membrane protein assembly factor BamB</fullName>
    </recommendedName>
</protein>
<comment type="subunit">
    <text evidence="4">Part of the Bam complex.</text>
</comment>
<dbReference type="Pfam" id="PF13360">
    <property type="entry name" value="PQQ_2"/>
    <property type="match status" value="1"/>
</dbReference>
<feature type="domain" description="Pyrrolo-quinoline quinone repeat" evidence="6">
    <location>
        <begin position="98"/>
        <end position="306"/>
    </location>
</feature>
<dbReference type="InterPro" id="IPR018391">
    <property type="entry name" value="PQQ_b-propeller_rpt"/>
</dbReference>
<keyword evidence="4" id="KW-0449">Lipoprotein</keyword>
<dbReference type="InterPro" id="IPR017687">
    <property type="entry name" value="BamB"/>
</dbReference>
<dbReference type="AlphaFoldDB" id="A0A2P1PTM9"/>
<dbReference type="PROSITE" id="PS51257">
    <property type="entry name" value="PROKAR_LIPOPROTEIN"/>
    <property type="match status" value="1"/>
</dbReference>
<dbReference type="GO" id="GO:0009279">
    <property type="term" value="C:cell outer membrane"/>
    <property type="evidence" value="ECO:0007669"/>
    <property type="project" value="UniProtKB-SubCell"/>
</dbReference>
<keyword evidence="2 4" id="KW-0472">Membrane</keyword>
<dbReference type="InterPro" id="IPR002372">
    <property type="entry name" value="PQQ_rpt_dom"/>
</dbReference>
<dbReference type="OrthoDB" id="5173551at2"/>
<dbReference type="RefSeq" id="WP_106892102.1">
    <property type="nucleotide sequence ID" value="NZ_CP027860.1"/>
</dbReference>
<keyword evidence="1 4" id="KW-0732">Signal</keyword>
<name>A0A2P1PTM9_9GAMM</name>
<dbReference type="Gene3D" id="2.130.10.10">
    <property type="entry name" value="YVTN repeat-like/Quinoprotein amine dehydrogenase"/>
    <property type="match status" value="1"/>
</dbReference>
<keyword evidence="4" id="KW-0564">Palmitate</keyword>
<feature type="signal peptide" evidence="5">
    <location>
        <begin position="1"/>
        <end position="18"/>
    </location>
</feature>
<dbReference type="KEGG" id="xba:C7S18_13700"/>
<keyword evidence="8" id="KW-1185">Reference proteome</keyword>
<evidence type="ECO:0000256" key="1">
    <source>
        <dbReference type="ARBA" id="ARBA00022729"/>
    </source>
</evidence>
<evidence type="ECO:0000256" key="5">
    <source>
        <dbReference type="SAM" id="SignalP"/>
    </source>
</evidence>
<dbReference type="NCBIfam" id="TIGR03300">
    <property type="entry name" value="assembly_YfgL"/>
    <property type="match status" value="1"/>
</dbReference>
<reference evidence="7 8" key="1">
    <citation type="submission" date="2018-03" db="EMBL/GenBank/DDBJ databases">
        <title>Ahniella affigens gen. nov., sp. nov., a gammaproteobacterium isolated from sandy soil near a stream.</title>
        <authorList>
            <person name="Ko Y."/>
            <person name="Kim J.-H."/>
        </authorList>
    </citation>
    <scope>NUCLEOTIDE SEQUENCE [LARGE SCALE GENOMIC DNA]</scope>
    <source>
        <strain evidence="7 8">D13</strain>
    </source>
</reference>
<sequence>MRKLLLLSLIALTMSACTTWKKKENIDPPNELVEFTDAQLLKKLWSTDLGDGSGKTGAAARPYIVADRLYATDVDNGLYALDASTGNKLFQVQLEDDAFAAGPVADSERVLAGTLNGKVLAYDAGSASELWQAKVSSEVLAAPVIAGDIAVVRCNDGRIFGLDLNNGSRKWVFDRGLPLLSVRGYVQPLLIGDILFVGYETGKVVALRVSDGSLLWEQAVGLAEGRTELQRMTDVDGELVVDGDRLYAVNYRGQVVALSPQTGRPIWNRDLSSYTGVSKGGDQLYVADDNSTLWALDANDGSSTWQEDAYENRWLTTPVVAGDYLLSGDIEGYLHVFARTDGSTKSRVEIADESPIRASPLIDGNRVYVQTSTGELAAYELNSP</sequence>
<dbReference type="EMBL" id="CP027860">
    <property type="protein sequence ID" value="AVP98182.1"/>
    <property type="molecule type" value="Genomic_DNA"/>
</dbReference>
<comment type="subcellular location">
    <subcellularLocation>
        <location evidence="4">Cell outer membrane</location>
        <topology evidence="4">Lipid-anchor</topology>
    </subcellularLocation>
</comment>
<evidence type="ECO:0000256" key="3">
    <source>
        <dbReference type="ARBA" id="ARBA00023237"/>
    </source>
</evidence>
<evidence type="ECO:0000313" key="7">
    <source>
        <dbReference type="EMBL" id="AVP98182.1"/>
    </source>
</evidence>
<evidence type="ECO:0000256" key="4">
    <source>
        <dbReference type="HAMAP-Rule" id="MF_00923"/>
    </source>
</evidence>
<reference evidence="7 8" key="2">
    <citation type="submission" date="2018-03" db="EMBL/GenBank/DDBJ databases">
        <authorList>
            <person name="Keele B.F."/>
        </authorList>
    </citation>
    <scope>NUCLEOTIDE SEQUENCE [LARGE SCALE GENOMIC DNA]</scope>
    <source>
        <strain evidence="7 8">D13</strain>
    </source>
</reference>
<accession>A0A2P1PTM9</accession>
<dbReference type="HAMAP" id="MF_00923">
    <property type="entry name" value="OM_assembly_BamB"/>
    <property type="match status" value="1"/>
</dbReference>
<dbReference type="PANTHER" id="PTHR34512">
    <property type="entry name" value="CELL SURFACE PROTEIN"/>
    <property type="match status" value="1"/>
</dbReference>
<dbReference type="PANTHER" id="PTHR34512:SF30">
    <property type="entry name" value="OUTER MEMBRANE PROTEIN ASSEMBLY FACTOR BAMB"/>
    <property type="match status" value="1"/>
</dbReference>
<dbReference type="InterPro" id="IPR015943">
    <property type="entry name" value="WD40/YVTN_repeat-like_dom_sf"/>
</dbReference>
<dbReference type="GO" id="GO:0043165">
    <property type="term" value="P:Gram-negative-bacterium-type cell outer membrane assembly"/>
    <property type="evidence" value="ECO:0007669"/>
    <property type="project" value="UniProtKB-UniRule"/>
</dbReference>
<gene>
    <name evidence="4 7" type="primary">bamB</name>
    <name evidence="7" type="ORF">C7S18_13700</name>
</gene>
<keyword evidence="3 4" id="KW-0998">Cell outer membrane</keyword>
<dbReference type="InterPro" id="IPR011047">
    <property type="entry name" value="Quinoprotein_ADH-like_sf"/>
</dbReference>
<dbReference type="SUPFAM" id="SSF50998">
    <property type="entry name" value="Quinoprotein alcohol dehydrogenase-like"/>
    <property type="match status" value="1"/>
</dbReference>
<organism evidence="7 8">
    <name type="scientific">Ahniella affigens</name>
    <dbReference type="NCBI Taxonomy" id="2021234"/>
    <lineage>
        <taxon>Bacteria</taxon>
        <taxon>Pseudomonadati</taxon>
        <taxon>Pseudomonadota</taxon>
        <taxon>Gammaproteobacteria</taxon>
        <taxon>Lysobacterales</taxon>
        <taxon>Rhodanobacteraceae</taxon>
        <taxon>Ahniella</taxon>
    </lineage>
</organism>